<evidence type="ECO:0000256" key="1">
    <source>
        <dbReference type="ARBA" id="ARBA00001933"/>
    </source>
</evidence>
<dbReference type="Proteomes" id="UP000011758">
    <property type="component" value="Unassembled WGS sequence"/>
</dbReference>
<feature type="domain" description="Aminotransferase class V" evidence="8">
    <location>
        <begin position="2"/>
        <end position="362"/>
    </location>
</feature>
<evidence type="ECO:0000256" key="5">
    <source>
        <dbReference type="ARBA" id="ARBA00023004"/>
    </source>
</evidence>
<accession>M2Q1L4</accession>
<dbReference type="PATRIC" id="fig|999415.3.peg.1597"/>
<dbReference type="InterPro" id="IPR016454">
    <property type="entry name" value="Cysteine_dSase"/>
</dbReference>
<dbReference type="GO" id="GO:0003824">
    <property type="term" value="F:catalytic activity"/>
    <property type="evidence" value="ECO:0007669"/>
    <property type="project" value="UniProtKB-ARBA"/>
</dbReference>
<organism evidence="9 10">
    <name type="scientific">Eggerthia catenaformis OT 569 = DSM 20559</name>
    <dbReference type="NCBI Taxonomy" id="999415"/>
    <lineage>
        <taxon>Bacteria</taxon>
        <taxon>Bacillati</taxon>
        <taxon>Bacillota</taxon>
        <taxon>Erysipelotrichia</taxon>
        <taxon>Erysipelotrichales</taxon>
        <taxon>Coprobacillaceae</taxon>
        <taxon>Eggerthia</taxon>
    </lineage>
</organism>
<evidence type="ECO:0000256" key="3">
    <source>
        <dbReference type="ARBA" id="ARBA00022723"/>
    </source>
</evidence>
<dbReference type="InterPro" id="IPR000192">
    <property type="entry name" value="Aminotrans_V_dom"/>
</dbReference>
<comment type="caution">
    <text evidence="9">The sequence shown here is derived from an EMBL/GenBank/DDBJ whole genome shotgun (WGS) entry which is preliminary data.</text>
</comment>
<protein>
    <recommendedName>
        <fullName evidence="8">Aminotransferase class V domain-containing protein</fullName>
    </recommendedName>
</protein>
<comment type="cofactor">
    <cofactor evidence="1 7">
        <name>pyridoxal 5'-phosphate</name>
        <dbReference type="ChEBI" id="CHEBI:597326"/>
    </cofactor>
</comment>
<keyword evidence="6" id="KW-0411">Iron-sulfur</keyword>
<dbReference type="OrthoDB" id="9808002at2"/>
<keyword evidence="4" id="KW-0663">Pyridoxal phosphate</keyword>
<dbReference type="Gene3D" id="3.40.640.10">
    <property type="entry name" value="Type I PLP-dependent aspartate aminotransferase-like (Major domain)"/>
    <property type="match status" value="1"/>
</dbReference>
<dbReference type="InterPro" id="IPR015422">
    <property type="entry name" value="PyrdxlP-dep_Trfase_small"/>
</dbReference>
<dbReference type="GO" id="GO:0046872">
    <property type="term" value="F:metal ion binding"/>
    <property type="evidence" value="ECO:0007669"/>
    <property type="project" value="UniProtKB-KW"/>
</dbReference>
<dbReference type="InterPro" id="IPR015424">
    <property type="entry name" value="PyrdxlP-dep_Trfase"/>
</dbReference>
<dbReference type="eggNOG" id="COG1104">
    <property type="taxonomic scope" value="Bacteria"/>
</dbReference>
<evidence type="ECO:0000256" key="7">
    <source>
        <dbReference type="RuleBase" id="RU004504"/>
    </source>
</evidence>
<keyword evidence="5" id="KW-0408">Iron</keyword>
<dbReference type="GO" id="GO:0051536">
    <property type="term" value="F:iron-sulfur cluster binding"/>
    <property type="evidence" value="ECO:0007669"/>
    <property type="project" value="UniProtKB-KW"/>
</dbReference>
<dbReference type="PROSITE" id="PS00595">
    <property type="entry name" value="AA_TRANSFER_CLASS_5"/>
    <property type="match status" value="1"/>
</dbReference>
<keyword evidence="10" id="KW-1185">Reference proteome</keyword>
<reference evidence="9 10" key="1">
    <citation type="submission" date="2013-02" db="EMBL/GenBank/DDBJ databases">
        <title>The Genome Sequence of Lactobacillus catenaformis F0143.</title>
        <authorList>
            <consortium name="The Broad Institute Genome Sequencing Platform"/>
            <person name="Earl A."/>
            <person name="Ward D."/>
            <person name="Feldgarden M."/>
            <person name="Gevers D."/>
            <person name="Izard J."/>
            <person name="Blanton J.M."/>
            <person name="Mathney J."/>
            <person name="Dewhirst F.E."/>
            <person name="Young S.K."/>
            <person name="Zeng Q."/>
            <person name="Gargeya S."/>
            <person name="Fitzgerald M."/>
            <person name="Haas B."/>
            <person name="Abouelleil A."/>
            <person name="Alvarado L."/>
            <person name="Arachchi H.M."/>
            <person name="Berlin A."/>
            <person name="Chapman S.B."/>
            <person name="Gearin G."/>
            <person name="Goldberg J."/>
            <person name="Griggs A."/>
            <person name="Gujja S."/>
            <person name="Hansen M."/>
            <person name="Heiman D."/>
            <person name="Howarth C."/>
            <person name="Larimer J."/>
            <person name="Lui A."/>
            <person name="MacDonald P.J.P."/>
            <person name="McCowen C."/>
            <person name="Montmayeur A."/>
            <person name="Murphy C."/>
            <person name="Neiman D."/>
            <person name="Pearson M."/>
            <person name="Priest M."/>
            <person name="Roberts A."/>
            <person name="Saif S."/>
            <person name="Shea T."/>
            <person name="Sisk P."/>
            <person name="Stolte C."/>
            <person name="Sykes S."/>
            <person name="Wortman J."/>
            <person name="Nusbaum C."/>
            <person name="Birren B."/>
        </authorList>
    </citation>
    <scope>NUCLEOTIDE SEQUENCE [LARGE SCALE GENOMIC DNA]</scope>
    <source>
        <strain evidence="9 10">OT 569</strain>
    </source>
</reference>
<evidence type="ECO:0000313" key="9">
    <source>
        <dbReference type="EMBL" id="EMD16166.1"/>
    </source>
</evidence>
<dbReference type="PIRSF" id="PIRSF005572">
    <property type="entry name" value="NifS"/>
    <property type="match status" value="1"/>
</dbReference>
<evidence type="ECO:0000256" key="6">
    <source>
        <dbReference type="ARBA" id="ARBA00023014"/>
    </source>
</evidence>
<gene>
    <name evidence="9" type="ORF">HMPREF9943_01569</name>
</gene>
<sequence length="378" mass="42677">MIYLDYAATTPLNRDVYEAYIKLLKNYFANADSAYSLGYQVSGLIEKSREHIASMLKIQPQEIIFTSCASEANNMAIKGACFQYSNRGKHIITTKIEHSSVDASFKQMAEVFGFEVDYLDVDNQGMIDLQVLENMIREDTILVSTMYVNNEIGSILPVSLIADIIHRKNPKTRYHVDMVQALGKIPINLKGIDLASFSAHKIYGLKGSGLLYKNHRTLLIPLITAGQQEYGLRGGTSDSAKDIVFAKTLRLALEAQQEHYDYVIELNQYLREELKKREAVFINSPKNASPYLLNFSVPHYKPEVLVHYLETSDIYLSARSACTSKKQDISHTLQATAINEEIGLSALRLSLSHLTQKEELKIFIKALDQALTEVKKQR</sequence>
<dbReference type="EMBL" id="AGEJ01000024">
    <property type="protein sequence ID" value="EMD16166.1"/>
    <property type="molecule type" value="Genomic_DNA"/>
</dbReference>
<dbReference type="InterPro" id="IPR020578">
    <property type="entry name" value="Aminotrans_V_PyrdxlP_BS"/>
</dbReference>
<proteinExistence type="inferred from homology"/>
<dbReference type="RefSeq" id="WP_004803796.1">
    <property type="nucleotide sequence ID" value="NZ_KB446649.1"/>
</dbReference>
<dbReference type="PANTHER" id="PTHR11601:SF50">
    <property type="entry name" value="CYSTEINE DESULFURASE ISCS 2-RELATED"/>
    <property type="match status" value="1"/>
</dbReference>
<evidence type="ECO:0000256" key="4">
    <source>
        <dbReference type="ARBA" id="ARBA00022898"/>
    </source>
</evidence>
<dbReference type="BioCyc" id="ECAT999415-HMP:GTTI-1624-MONOMER"/>
<evidence type="ECO:0000256" key="2">
    <source>
        <dbReference type="ARBA" id="ARBA00006490"/>
    </source>
</evidence>
<name>M2Q1L4_9FIRM</name>
<dbReference type="PANTHER" id="PTHR11601">
    <property type="entry name" value="CYSTEINE DESULFURYLASE FAMILY MEMBER"/>
    <property type="match status" value="1"/>
</dbReference>
<dbReference type="STRING" id="999415.HMPREF9943_01569"/>
<dbReference type="Pfam" id="PF00266">
    <property type="entry name" value="Aminotran_5"/>
    <property type="match status" value="1"/>
</dbReference>
<dbReference type="Gene3D" id="3.90.1150.10">
    <property type="entry name" value="Aspartate Aminotransferase, domain 1"/>
    <property type="match status" value="1"/>
</dbReference>
<keyword evidence="3" id="KW-0479">Metal-binding</keyword>
<evidence type="ECO:0000259" key="8">
    <source>
        <dbReference type="Pfam" id="PF00266"/>
    </source>
</evidence>
<dbReference type="AlphaFoldDB" id="M2Q1L4"/>
<comment type="similarity">
    <text evidence="2">Belongs to the class-V pyridoxal-phosphate-dependent aminotransferase family. NifS/IscS subfamily.</text>
</comment>
<dbReference type="InterPro" id="IPR015421">
    <property type="entry name" value="PyrdxlP-dep_Trfase_major"/>
</dbReference>
<dbReference type="SUPFAM" id="SSF53383">
    <property type="entry name" value="PLP-dependent transferases"/>
    <property type="match status" value="1"/>
</dbReference>
<evidence type="ECO:0000313" key="10">
    <source>
        <dbReference type="Proteomes" id="UP000011758"/>
    </source>
</evidence>
<dbReference type="Gene3D" id="1.10.260.50">
    <property type="match status" value="1"/>
</dbReference>